<sequence length="657" mass="73429">MSTVDSDKETPKGNSSFRALFVTAIIMLAGIVLTAILLKTDSQLMSERNASELSQSLARSAGVLIQPFLLNDDRVSLNYILNELSSQPMVTGMELTDPSGLRLGMAGDTQGTVFSVELSGANEILGKLSIWSDVTPINAIVERQHKLMLAGAAGTFLLTLFSLWLSISSRPERAVNRVKETKNRFDAALSNAMKEQNQSDSLPEINLDELLREPVDLNSDAIPQAAFSKADIIPERAPEKAPDRAPEITPKTSERIPERAPERTHSSMSVQAPTEETKRIQESPIHAHDSRSSNTPADTRRVFADVNEYAASARPLADSIRRSQTAQTPAQQPKFVDDEIPAISTYLDDEPEPPLLYPHHNESKSSDMGMRASHKQELNDHELVSLLKPEPKHRVIPEFNPKVAMLHTHDHFQRGSDPDDGFELEESFGRAIRDDEDESHFSMPNNPLSASREDSTPNIYAFEQDLELVLDAKEAAYLMLIDTTSAHAEYVDEEERAQLIGAYQELANSVAAIYNAEVSECKNGDLLLHFDEAQEDDTHGVNAVCAAMLFTHLYKHYNQSRIRYFQPVMNLHMALVRGRRDKQDRLLEEARFLTRNTHSNDLISHTALTEAPELKRSLLDGANIRRENEDKVLILHVGTSYHDLLEKQAKHLLSKLV</sequence>
<organism evidence="3 4">
    <name type="scientific">Nitrincola tibetensis</name>
    <dbReference type="NCBI Taxonomy" id="2219697"/>
    <lineage>
        <taxon>Bacteria</taxon>
        <taxon>Pseudomonadati</taxon>
        <taxon>Pseudomonadota</taxon>
        <taxon>Gammaproteobacteria</taxon>
        <taxon>Oceanospirillales</taxon>
        <taxon>Oceanospirillaceae</taxon>
        <taxon>Nitrincola</taxon>
    </lineage>
</organism>
<gene>
    <name evidence="3" type="ORF">DN062_00095</name>
</gene>
<comment type="caution">
    <text evidence="3">The sequence shown here is derived from an EMBL/GenBank/DDBJ whole genome shotgun (WGS) entry which is preliminary data.</text>
</comment>
<feature type="region of interest" description="Disordered" evidence="1">
    <location>
        <begin position="435"/>
        <end position="456"/>
    </location>
</feature>
<evidence type="ECO:0000256" key="1">
    <source>
        <dbReference type="SAM" id="MobiDB-lite"/>
    </source>
</evidence>
<evidence type="ECO:0000313" key="3">
    <source>
        <dbReference type="EMBL" id="RAU19532.1"/>
    </source>
</evidence>
<dbReference type="EMBL" id="QKRX01000001">
    <property type="protein sequence ID" value="RAU19532.1"/>
    <property type="molecule type" value="Genomic_DNA"/>
</dbReference>
<dbReference type="AlphaFoldDB" id="A0A364NR74"/>
<reference evidence="3 4" key="1">
    <citation type="submission" date="2018-06" db="EMBL/GenBank/DDBJ databases">
        <title>Nitrincola tibetense sp. nov., isolated from Lake XuguoCo on Tibetan Plateau.</title>
        <authorList>
            <person name="Xing P."/>
        </authorList>
    </citation>
    <scope>NUCLEOTIDE SEQUENCE [LARGE SCALE GENOMIC DNA]</scope>
    <source>
        <strain evidence="4">xg18</strain>
    </source>
</reference>
<evidence type="ECO:0000256" key="2">
    <source>
        <dbReference type="SAM" id="Phobius"/>
    </source>
</evidence>
<keyword evidence="2" id="KW-1133">Transmembrane helix</keyword>
<feature type="compositionally biased region" description="Basic and acidic residues" evidence="1">
    <location>
        <begin position="275"/>
        <end position="291"/>
    </location>
</feature>
<feature type="region of interest" description="Disordered" evidence="1">
    <location>
        <begin position="228"/>
        <end position="297"/>
    </location>
</feature>
<keyword evidence="4" id="KW-1185">Reference proteome</keyword>
<feature type="compositionally biased region" description="Basic and acidic residues" evidence="1">
    <location>
        <begin position="232"/>
        <end position="265"/>
    </location>
</feature>
<feature type="transmembrane region" description="Helical" evidence="2">
    <location>
        <begin position="147"/>
        <end position="167"/>
    </location>
</feature>
<accession>A0A364NR74</accession>
<proteinExistence type="predicted"/>
<protein>
    <recommendedName>
        <fullName evidence="5">Guanylate cyclase domain-containing protein</fullName>
    </recommendedName>
</protein>
<dbReference type="OrthoDB" id="6084348at2"/>
<feature type="transmembrane region" description="Helical" evidence="2">
    <location>
        <begin position="20"/>
        <end position="38"/>
    </location>
</feature>
<keyword evidence="2" id="KW-0472">Membrane</keyword>
<dbReference type="Proteomes" id="UP000250744">
    <property type="component" value="Unassembled WGS sequence"/>
</dbReference>
<dbReference type="RefSeq" id="WP_112156527.1">
    <property type="nucleotide sequence ID" value="NZ_QKRX01000001.1"/>
</dbReference>
<keyword evidence="2" id="KW-0812">Transmembrane</keyword>
<name>A0A364NR74_9GAMM</name>
<evidence type="ECO:0000313" key="4">
    <source>
        <dbReference type="Proteomes" id="UP000250744"/>
    </source>
</evidence>
<evidence type="ECO:0008006" key="5">
    <source>
        <dbReference type="Google" id="ProtNLM"/>
    </source>
</evidence>